<sequence>MTQQSNLKLKCQQDDYKDEIDTVCYNYFKGIKKVRIHQDHFDNVEKINSLIDFIQSKNNECDNLINDLNTFVENMNQLFSQLTIGIKGKLIHLNSLQLNDYFNSTIKLIEYKQSITAIISEQTKKLTHSFNNLYEQLSLSYFNYYEIHDKSKKLSNELYDKRLYQSLSYDLKGNLIIMFIIRLINTIKSQQPFIFVVQMCMFDHILLINQNIKQLNKKEDVITGQSKYQRLILSIFFHQMTKDAITRSDKALVIDPNDAFSLMKKVHVQNY</sequence>
<protein>
    <submittedName>
        <fullName evidence="1">Uncharacterized protein</fullName>
    </submittedName>
</protein>
<dbReference type="AlphaFoldDB" id="A0A8S1Q696"/>
<evidence type="ECO:0000313" key="2">
    <source>
        <dbReference type="Proteomes" id="UP000688137"/>
    </source>
</evidence>
<dbReference type="Proteomes" id="UP000688137">
    <property type="component" value="Unassembled WGS sequence"/>
</dbReference>
<reference evidence="1" key="1">
    <citation type="submission" date="2021-01" db="EMBL/GenBank/DDBJ databases">
        <authorList>
            <consortium name="Genoscope - CEA"/>
            <person name="William W."/>
        </authorList>
    </citation>
    <scope>NUCLEOTIDE SEQUENCE</scope>
</reference>
<dbReference type="EMBL" id="CAJJDM010000147">
    <property type="protein sequence ID" value="CAD8110311.1"/>
    <property type="molecule type" value="Genomic_DNA"/>
</dbReference>
<accession>A0A8S1Q696</accession>
<organism evidence="1 2">
    <name type="scientific">Paramecium primaurelia</name>
    <dbReference type="NCBI Taxonomy" id="5886"/>
    <lineage>
        <taxon>Eukaryota</taxon>
        <taxon>Sar</taxon>
        <taxon>Alveolata</taxon>
        <taxon>Ciliophora</taxon>
        <taxon>Intramacronucleata</taxon>
        <taxon>Oligohymenophorea</taxon>
        <taxon>Peniculida</taxon>
        <taxon>Parameciidae</taxon>
        <taxon>Paramecium</taxon>
    </lineage>
</organism>
<proteinExistence type="predicted"/>
<name>A0A8S1Q696_PARPR</name>
<keyword evidence="2" id="KW-1185">Reference proteome</keyword>
<evidence type="ECO:0000313" key="1">
    <source>
        <dbReference type="EMBL" id="CAD8110311.1"/>
    </source>
</evidence>
<comment type="caution">
    <text evidence="1">The sequence shown here is derived from an EMBL/GenBank/DDBJ whole genome shotgun (WGS) entry which is preliminary data.</text>
</comment>
<gene>
    <name evidence="1" type="ORF">PPRIM_AZ9-3.1.T1430122</name>
</gene>